<dbReference type="PANTHER" id="PTHR35807">
    <property type="entry name" value="TRANSCRIPTIONAL REGULATOR REDD-RELATED"/>
    <property type="match status" value="1"/>
</dbReference>
<evidence type="ECO:0000256" key="1">
    <source>
        <dbReference type="ARBA" id="ARBA00023015"/>
    </source>
</evidence>
<dbReference type="InterPro" id="IPR036388">
    <property type="entry name" value="WH-like_DNA-bd_sf"/>
</dbReference>
<evidence type="ECO:0000313" key="3">
    <source>
        <dbReference type="EMBL" id="MCC2129026.1"/>
    </source>
</evidence>
<dbReference type="InterPro" id="IPR029016">
    <property type="entry name" value="GAF-like_dom_sf"/>
</dbReference>
<dbReference type="InterPro" id="IPR051677">
    <property type="entry name" value="AfsR-DnrI-RedD_regulator"/>
</dbReference>
<dbReference type="Gene3D" id="3.30.450.40">
    <property type="match status" value="1"/>
</dbReference>
<keyword evidence="2" id="KW-0804">Transcription</keyword>
<gene>
    <name evidence="3" type="ORF">LKD37_05770</name>
</gene>
<proteinExistence type="predicted"/>
<organism evidence="3 4">
    <name type="scientific">Brotocaccenecus cirricatena</name>
    <dbReference type="NCBI Taxonomy" id="3064195"/>
    <lineage>
        <taxon>Bacteria</taxon>
        <taxon>Bacillati</taxon>
        <taxon>Bacillota</taxon>
        <taxon>Clostridia</taxon>
        <taxon>Eubacteriales</taxon>
        <taxon>Oscillospiraceae</taxon>
        <taxon>Brotocaccenecus</taxon>
    </lineage>
</organism>
<comment type="caution">
    <text evidence="3">The sequence shown here is derived from an EMBL/GenBank/DDBJ whole genome shotgun (WGS) entry which is preliminary data.</text>
</comment>
<dbReference type="GO" id="GO:0003677">
    <property type="term" value="F:DNA binding"/>
    <property type="evidence" value="ECO:0007669"/>
    <property type="project" value="InterPro"/>
</dbReference>
<dbReference type="Gene3D" id="1.10.10.10">
    <property type="entry name" value="Winged helix-like DNA-binding domain superfamily/Winged helix DNA-binding domain"/>
    <property type="match status" value="1"/>
</dbReference>
<dbReference type="GO" id="GO:0006355">
    <property type="term" value="P:regulation of DNA-templated transcription"/>
    <property type="evidence" value="ECO:0007669"/>
    <property type="project" value="InterPro"/>
</dbReference>
<protein>
    <submittedName>
        <fullName evidence="3">Uncharacterized protein</fullName>
    </submittedName>
</protein>
<dbReference type="PANTHER" id="PTHR35807:SF2">
    <property type="entry name" value="TRANSCRIPTIONAL ACTIVATOR DOMAIN"/>
    <property type="match status" value="1"/>
</dbReference>
<accession>A0AAE3AFK1</accession>
<dbReference type="RefSeq" id="WP_302928324.1">
    <property type="nucleotide sequence ID" value="NZ_JAJEPW010000012.1"/>
</dbReference>
<evidence type="ECO:0000256" key="2">
    <source>
        <dbReference type="ARBA" id="ARBA00023163"/>
    </source>
</evidence>
<keyword evidence="1" id="KW-0805">Transcription regulation</keyword>
<name>A0AAE3AFK1_9FIRM</name>
<dbReference type="InterPro" id="IPR016032">
    <property type="entry name" value="Sig_transdc_resp-reg_C-effctor"/>
</dbReference>
<dbReference type="SUPFAM" id="SSF48452">
    <property type="entry name" value="TPR-like"/>
    <property type="match status" value="1"/>
</dbReference>
<dbReference type="SUPFAM" id="SSF46894">
    <property type="entry name" value="C-terminal effector domain of the bipartite response regulators"/>
    <property type="match status" value="1"/>
</dbReference>
<keyword evidence="4" id="KW-1185">Reference proteome</keyword>
<dbReference type="InterPro" id="IPR011990">
    <property type="entry name" value="TPR-like_helical_dom_sf"/>
</dbReference>
<dbReference type="EMBL" id="JAJEPW010000012">
    <property type="protein sequence ID" value="MCC2129026.1"/>
    <property type="molecule type" value="Genomic_DNA"/>
</dbReference>
<evidence type="ECO:0000313" key="4">
    <source>
        <dbReference type="Proteomes" id="UP001199319"/>
    </source>
</evidence>
<dbReference type="AlphaFoldDB" id="A0AAE3AFK1"/>
<dbReference type="Proteomes" id="UP001199319">
    <property type="component" value="Unassembled WGS sequence"/>
</dbReference>
<sequence>MSNEVIQETTPLVECSAFHRGMSVLEASLRNTEDSEAIINGLLKGAAEFYGASRASVVEADWELGIGVITYEWCKDGVPAQRDMLQCLPMEKFPRWRKSLRANKPVVISDLQRLEKIYPDEAAFFQAYGVTTLLAAPFSKRINQGFIAVDDPTRYTDDPVFLFIASYAVVLELNEIKQQQSILAATKASKYNPEDIHINFFGGMEIIGPKGTLTGEDIKADQCYLLLAYLILNHKKNFSIDTLAEIICPYDELDSPYKVVNNIVYRLRRTLSVIGLDKLVVGKNGTFQINPDYNIHTDFDRFEDACIQLKTEEKPDMRHSLYHTAINLYKGQLLPRCEHELWLMQLSMYYQSLYLQITKGYVRLKMECKDYILAQKTAIDALRFDPKDSELNMYAILTMGFQGNLSMAQTYYTAAKPYLALEHAEVIKKYLNVK</sequence>
<dbReference type="SUPFAM" id="SSF55781">
    <property type="entry name" value="GAF domain-like"/>
    <property type="match status" value="1"/>
</dbReference>
<reference evidence="3" key="1">
    <citation type="submission" date="2021-10" db="EMBL/GenBank/DDBJ databases">
        <title>Anaerobic single-cell dispensing facilitates the cultivation of human gut bacteria.</title>
        <authorList>
            <person name="Afrizal A."/>
        </authorList>
    </citation>
    <scope>NUCLEOTIDE SEQUENCE</scope>
    <source>
        <strain evidence="3">CLA-AA-H272</strain>
    </source>
</reference>